<dbReference type="GO" id="GO:0019216">
    <property type="term" value="P:regulation of lipid metabolic process"/>
    <property type="evidence" value="ECO:0007669"/>
    <property type="project" value="TreeGrafter"/>
</dbReference>
<sequence>MHICIFSSVCVEFSFTCIIDLTSALEYDGFISGFMDFYREAGEPYLGTAYGIMMCYWDGVVHFFLYLLMVRRMDIK</sequence>
<evidence type="ECO:0000313" key="3">
    <source>
        <dbReference type="EMBL" id="KPP75691.1"/>
    </source>
</evidence>
<dbReference type="Pfam" id="PF26083">
    <property type="entry name" value="TM_Tm6sf2"/>
    <property type="match status" value="1"/>
</dbReference>
<dbReference type="GO" id="GO:0033116">
    <property type="term" value="C:endoplasmic reticulum-Golgi intermediate compartment membrane"/>
    <property type="evidence" value="ECO:0007669"/>
    <property type="project" value="TreeGrafter"/>
</dbReference>
<keyword evidence="1" id="KW-0472">Membrane</keyword>
<organism evidence="3 4">
    <name type="scientific">Scleropages formosus</name>
    <name type="common">Asian bonytongue</name>
    <name type="synonym">Osteoglossum formosum</name>
    <dbReference type="NCBI Taxonomy" id="113540"/>
    <lineage>
        <taxon>Eukaryota</taxon>
        <taxon>Metazoa</taxon>
        <taxon>Chordata</taxon>
        <taxon>Craniata</taxon>
        <taxon>Vertebrata</taxon>
        <taxon>Euteleostomi</taxon>
        <taxon>Actinopterygii</taxon>
        <taxon>Neopterygii</taxon>
        <taxon>Teleostei</taxon>
        <taxon>Osteoglossocephala</taxon>
        <taxon>Osteoglossomorpha</taxon>
        <taxon>Osteoglossiformes</taxon>
        <taxon>Osteoglossidae</taxon>
        <taxon>Scleropages</taxon>
    </lineage>
</organism>
<evidence type="ECO:0000259" key="2">
    <source>
        <dbReference type="Pfam" id="PF26083"/>
    </source>
</evidence>
<dbReference type="Proteomes" id="UP000034805">
    <property type="component" value="Unassembled WGS sequence"/>
</dbReference>
<proteinExistence type="predicted"/>
<dbReference type="EMBL" id="JARO02001363">
    <property type="protein sequence ID" value="KPP75691.1"/>
    <property type="molecule type" value="Genomic_DNA"/>
</dbReference>
<dbReference type="GO" id="GO:0005789">
    <property type="term" value="C:endoplasmic reticulum membrane"/>
    <property type="evidence" value="ECO:0007669"/>
    <property type="project" value="TreeGrafter"/>
</dbReference>
<name>A0A0P7UMI9_SCLFO</name>
<keyword evidence="1" id="KW-0812">Transmembrane</keyword>
<protein>
    <recommendedName>
        <fullName evidence="2">Transmembrane 6 superfamily member 1/2 transmembrane domain-containing protein</fullName>
    </recommendedName>
</protein>
<feature type="transmembrane region" description="Helical" evidence="1">
    <location>
        <begin position="45"/>
        <end position="68"/>
    </location>
</feature>
<accession>A0A0P7UMI9</accession>
<dbReference type="InterPro" id="IPR059044">
    <property type="entry name" value="TM_Tm6sf1/2"/>
</dbReference>
<evidence type="ECO:0000313" key="4">
    <source>
        <dbReference type="Proteomes" id="UP000034805"/>
    </source>
</evidence>
<dbReference type="PANTHER" id="PTHR14568">
    <property type="entry name" value="TRANSMEMBRANE SUPERFAMILY 6 MEMBER 1/2"/>
    <property type="match status" value="1"/>
</dbReference>
<dbReference type="PANTHER" id="PTHR14568:SF9">
    <property type="entry name" value="TRANSMEMBRANE 6 SUPERFAMILY MEMBER 2"/>
    <property type="match status" value="1"/>
</dbReference>
<dbReference type="GO" id="GO:0055088">
    <property type="term" value="P:lipid homeostasis"/>
    <property type="evidence" value="ECO:0007669"/>
    <property type="project" value="TreeGrafter"/>
</dbReference>
<comment type="caution">
    <text evidence="3">The sequence shown here is derived from an EMBL/GenBank/DDBJ whole genome shotgun (WGS) entry which is preliminary data.</text>
</comment>
<gene>
    <name evidence="3" type="ORF">Z043_105047</name>
</gene>
<dbReference type="AlphaFoldDB" id="A0A0P7UMI9"/>
<feature type="domain" description="Transmembrane 6 superfamily member 1/2 transmembrane" evidence="2">
    <location>
        <begin position="8"/>
        <end position="74"/>
    </location>
</feature>
<keyword evidence="1" id="KW-1133">Transmembrane helix</keyword>
<evidence type="ECO:0000256" key="1">
    <source>
        <dbReference type="SAM" id="Phobius"/>
    </source>
</evidence>
<reference evidence="3 4" key="1">
    <citation type="submission" date="2015-08" db="EMBL/GenBank/DDBJ databases">
        <title>The genome of the Asian arowana (Scleropages formosus).</title>
        <authorList>
            <person name="Tan M.H."/>
            <person name="Gan H.M."/>
            <person name="Croft L.J."/>
            <person name="Austin C.M."/>
        </authorList>
    </citation>
    <scope>NUCLEOTIDE SEQUENCE [LARGE SCALE GENOMIC DNA]</scope>
    <source>
        <strain evidence="3">Aro1</strain>
    </source>
</reference>